<dbReference type="PROSITE" id="PS00571">
    <property type="entry name" value="AMIDASES"/>
    <property type="match status" value="1"/>
</dbReference>
<accession>A0ABU8UKM2</accession>
<evidence type="ECO:0000313" key="3">
    <source>
        <dbReference type="EMBL" id="MEJ8669467.1"/>
    </source>
</evidence>
<dbReference type="EC" id="3.5.1.4" evidence="3"/>
<proteinExistence type="inferred from homology"/>
<dbReference type="SUPFAM" id="SSF75304">
    <property type="entry name" value="Amidase signature (AS) enzymes"/>
    <property type="match status" value="1"/>
</dbReference>
<dbReference type="GO" id="GO:0004040">
    <property type="term" value="F:amidase activity"/>
    <property type="evidence" value="ECO:0007669"/>
    <property type="project" value="UniProtKB-EC"/>
</dbReference>
<dbReference type="InterPro" id="IPR036928">
    <property type="entry name" value="AS_sf"/>
</dbReference>
<name>A0ABU8UKM2_9ACTN</name>
<evidence type="ECO:0000256" key="1">
    <source>
        <dbReference type="ARBA" id="ARBA00009199"/>
    </source>
</evidence>
<evidence type="ECO:0000259" key="2">
    <source>
        <dbReference type="Pfam" id="PF01425"/>
    </source>
</evidence>
<dbReference type="Gene3D" id="3.90.1300.10">
    <property type="entry name" value="Amidase signature (AS) domain"/>
    <property type="match status" value="1"/>
</dbReference>
<dbReference type="PANTHER" id="PTHR11895:SF7">
    <property type="entry name" value="GLUTAMYL-TRNA(GLN) AMIDOTRANSFERASE SUBUNIT A, MITOCHONDRIAL"/>
    <property type="match status" value="1"/>
</dbReference>
<reference evidence="3 4" key="1">
    <citation type="submission" date="2024-03" db="EMBL/GenBank/DDBJ databases">
        <title>Novel Streptomyces species of biotechnological and ecological value are a feature of Machair soil.</title>
        <authorList>
            <person name="Prole J.R."/>
            <person name="Goodfellow M."/>
            <person name="Allenby N."/>
            <person name="Ward A.C."/>
        </authorList>
    </citation>
    <scope>NUCLEOTIDE SEQUENCE [LARGE SCALE GENOMIC DNA]</scope>
    <source>
        <strain evidence="3 4">MS1.AVA.1</strain>
    </source>
</reference>
<organism evidence="3 4">
    <name type="scientific">Streptomyces machairae</name>
    <dbReference type="NCBI Taxonomy" id="3134109"/>
    <lineage>
        <taxon>Bacteria</taxon>
        <taxon>Bacillati</taxon>
        <taxon>Actinomycetota</taxon>
        <taxon>Actinomycetes</taxon>
        <taxon>Kitasatosporales</taxon>
        <taxon>Streptomycetaceae</taxon>
        <taxon>Streptomyces</taxon>
    </lineage>
</organism>
<comment type="similarity">
    <text evidence="1">Belongs to the amidase family.</text>
</comment>
<sequence length="466" mass="48871">MTDLTELTAVQLLDGYRKGEFSPVDATRATLERAERIQPEVNAFVRLTAEEALAQAGASADRWRRGEPAGLLDGVPVTVKDILLMRGGPTLKGSKTISETGSWDEDAPSVARLRAHGAVFLGKTTTPEFGWKGVTDSPQSGVTRNPYDPTRTAGGSSGGAAAAVALGAGPLALGTDGGGSVRIPAAFCGIFGLKPTYGRVPLYPASAFGTLAHVGPMTRDAADAALLLDVIGTPDSRDWSALPSAPGSFVSGLAGGVHGLRVAYSPSLGGQVAVRPAVAAAVRRAVQRLAGLGAFVEETDPDFTDPVDAFHTLWFTGAARVTQHLGPHQRELLDPGLREICDTGARLSALDYLAAVDVRMELGRRMGRFHDTYDLLVTPTLPLTAFEAGAEVPKGSGHRRWTGWTPFTYPFNLTQQQAATVPVGTDGDGLPIGLQLVAARHRDDLVLRAAHALYETGWAGLTPSGT</sequence>
<keyword evidence="4" id="KW-1185">Reference proteome</keyword>
<dbReference type="InterPro" id="IPR023631">
    <property type="entry name" value="Amidase_dom"/>
</dbReference>
<protein>
    <submittedName>
        <fullName evidence="3">Amidase</fullName>
        <ecNumber evidence="3">3.5.1.4</ecNumber>
    </submittedName>
</protein>
<gene>
    <name evidence="3" type="ORF">WKI71_16695</name>
</gene>
<feature type="domain" description="Amidase" evidence="2">
    <location>
        <begin position="25"/>
        <end position="447"/>
    </location>
</feature>
<dbReference type="Pfam" id="PF01425">
    <property type="entry name" value="Amidase"/>
    <property type="match status" value="1"/>
</dbReference>
<dbReference type="InterPro" id="IPR020556">
    <property type="entry name" value="Amidase_CS"/>
</dbReference>
<dbReference type="Proteomes" id="UP001376459">
    <property type="component" value="Unassembled WGS sequence"/>
</dbReference>
<comment type="caution">
    <text evidence="3">The sequence shown here is derived from an EMBL/GenBank/DDBJ whole genome shotgun (WGS) entry which is preliminary data.</text>
</comment>
<dbReference type="PANTHER" id="PTHR11895">
    <property type="entry name" value="TRANSAMIDASE"/>
    <property type="match status" value="1"/>
</dbReference>
<keyword evidence="3" id="KW-0378">Hydrolase</keyword>
<dbReference type="NCBIfam" id="NF004815">
    <property type="entry name" value="PRK06169.1"/>
    <property type="match status" value="1"/>
</dbReference>
<dbReference type="EMBL" id="JBBKAK010000001">
    <property type="protein sequence ID" value="MEJ8669467.1"/>
    <property type="molecule type" value="Genomic_DNA"/>
</dbReference>
<dbReference type="InterPro" id="IPR000120">
    <property type="entry name" value="Amidase"/>
</dbReference>
<evidence type="ECO:0000313" key="4">
    <source>
        <dbReference type="Proteomes" id="UP001376459"/>
    </source>
</evidence>